<dbReference type="InterPro" id="IPR015046">
    <property type="entry name" value="LciA_Immunity-like"/>
</dbReference>
<dbReference type="InterPro" id="IPR053739">
    <property type="entry name" value="Bact_Immunity_Domain_sf"/>
</dbReference>
<dbReference type="GO" id="GO:0030153">
    <property type="term" value="P:bacteriocin immunity"/>
    <property type="evidence" value="ECO:0007669"/>
    <property type="project" value="InterPro"/>
</dbReference>
<dbReference type="AlphaFoldDB" id="A0AAN1PZN4"/>
<dbReference type="RefSeq" id="WP_054398840.1">
    <property type="nucleotide sequence ID" value="NZ_BJZD01000029.1"/>
</dbReference>
<keyword evidence="1" id="KW-0238">DNA-binding</keyword>
<dbReference type="Pfam" id="PF01381">
    <property type="entry name" value="HTH_3"/>
    <property type="match status" value="1"/>
</dbReference>
<proteinExistence type="predicted"/>
<organism evidence="3 4">
    <name type="scientific">Lactiplantibacillus argentoratensis</name>
    <dbReference type="NCBI Taxonomy" id="271881"/>
    <lineage>
        <taxon>Bacteria</taxon>
        <taxon>Bacillati</taxon>
        <taxon>Bacillota</taxon>
        <taxon>Bacilli</taxon>
        <taxon>Lactobacillales</taxon>
        <taxon>Lactobacillaceae</taxon>
        <taxon>Lactiplantibacillus</taxon>
    </lineage>
</organism>
<dbReference type="InterPro" id="IPR010982">
    <property type="entry name" value="Lambda_DNA-bd_dom_sf"/>
</dbReference>
<dbReference type="KEGG" id="larg:LPA65_03815"/>
<evidence type="ECO:0000313" key="4">
    <source>
        <dbReference type="Proteomes" id="UP000281644"/>
    </source>
</evidence>
<dbReference type="PANTHER" id="PTHR46558">
    <property type="entry name" value="TRACRIPTIONAL REGULATORY PROTEIN-RELATED-RELATED"/>
    <property type="match status" value="1"/>
</dbReference>
<dbReference type="EMBL" id="CP032751">
    <property type="protein sequence ID" value="AYJ34956.1"/>
    <property type="molecule type" value="Genomic_DNA"/>
</dbReference>
<dbReference type="Proteomes" id="UP000281644">
    <property type="component" value="Chromosome"/>
</dbReference>
<dbReference type="PROSITE" id="PS50943">
    <property type="entry name" value="HTH_CROC1"/>
    <property type="match status" value="1"/>
</dbReference>
<dbReference type="GO" id="GO:0003677">
    <property type="term" value="F:DNA binding"/>
    <property type="evidence" value="ECO:0007669"/>
    <property type="project" value="UniProtKB-KW"/>
</dbReference>
<dbReference type="Gene3D" id="1.20.1440.140">
    <property type="match status" value="1"/>
</dbReference>
<dbReference type="Pfam" id="PF08951">
    <property type="entry name" value="EntA_Immun"/>
    <property type="match status" value="1"/>
</dbReference>
<dbReference type="SUPFAM" id="SSF47413">
    <property type="entry name" value="lambda repressor-like DNA-binding domains"/>
    <property type="match status" value="1"/>
</dbReference>
<name>A0AAN1PZN4_9LACO</name>
<dbReference type="InterPro" id="IPR001387">
    <property type="entry name" value="Cro/C1-type_HTH"/>
</dbReference>
<gene>
    <name evidence="3" type="ORF">LPA65_03815</name>
</gene>
<accession>A0AAN1PZN4</accession>
<dbReference type="Gene3D" id="1.10.260.40">
    <property type="entry name" value="lambda repressor-like DNA-binding domains"/>
    <property type="match status" value="1"/>
</dbReference>
<dbReference type="PANTHER" id="PTHR46558:SF15">
    <property type="entry name" value="HELIX-TURN-HELIX DOMAIN PROTEIN"/>
    <property type="match status" value="1"/>
</dbReference>
<dbReference type="SMART" id="SM00530">
    <property type="entry name" value="HTH_XRE"/>
    <property type="match status" value="1"/>
</dbReference>
<dbReference type="CDD" id="cd00093">
    <property type="entry name" value="HTH_XRE"/>
    <property type="match status" value="1"/>
</dbReference>
<evidence type="ECO:0000256" key="1">
    <source>
        <dbReference type="ARBA" id="ARBA00023125"/>
    </source>
</evidence>
<sequence>MKIVIGTKIKEQRQQHEWSQQTVAERLHVSRQTISKWELGKSYPDLELLVALSKLFAVSTDELLGLSRRPVQRPWWQLLLRKRSRSRTDMTVKWYSGGQDRARVAVGIISDLVANLNTTNEQPLRQLLATYYQELLEQRTGSVLGVFDRMNLDISKCLRQQQIKLSPENEQLMQQLMGLNMIHYR</sequence>
<evidence type="ECO:0000259" key="2">
    <source>
        <dbReference type="PROSITE" id="PS50943"/>
    </source>
</evidence>
<reference evidence="3 4" key="1">
    <citation type="submission" date="2018-10" db="EMBL/GenBank/DDBJ databases">
        <title>Genome sequencing of Lactobacillus species.</title>
        <authorList>
            <person name="Baek C."/>
            <person name="Yi H."/>
        </authorList>
    </citation>
    <scope>NUCLEOTIDE SEQUENCE [LARGE SCALE GENOMIC DNA]</scope>
    <source>
        <strain evidence="3 4">DSM 16365</strain>
    </source>
</reference>
<protein>
    <submittedName>
        <fullName evidence="3">Helix-turn-helix domain-containing protein</fullName>
    </submittedName>
</protein>
<evidence type="ECO:0000313" key="3">
    <source>
        <dbReference type="EMBL" id="AYJ34956.1"/>
    </source>
</evidence>
<feature type="domain" description="HTH cro/C1-type" evidence="2">
    <location>
        <begin position="9"/>
        <end position="63"/>
    </location>
</feature>